<gene>
    <name evidence="9" type="ORF">BCON_0143g00110</name>
</gene>
<dbReference type="PRINTS" id="PR00080">
    <property type="entry name" value="SDRFAMILY"/>
</dbReference>
<dbReference type="InterPro" id="IPR036291">
    <property type="entry name" value="NAD(P)-bd_dom_sf"/>
</dbReference>
<evidence type="ECO:0000256" key="7">
    <source>
        <dbReference type="ARBA" id="ARBA00069153"/>
    </source>
</evidence>
<dbReference type="PRINTS" id="PR00081">
    <property type="entry name" value="GDHRDH"/>
</dbReference>
<keyword evidence="5" id="KW-0843">Virulence</keyword>
<dbReference type="OrthoDB" id="417891at2759"/>
<proteinExistence type="inferred from homology"/>
<dbReference type="PROSITE" id="PS00061">
    <property type="entry name" value="ADH_SHORT"/>
    <property type="match status" value="1"/>
</dbReference>
<dbReference type="EMBL" id="PQXN01000143">
    <property type="protein sequence ID" value="TGO52329.1"/>
    <property type="molecule type" value="Genomic_DNA"/>
</dbReference>
<keyword evidence="3" id="KW-0521">NADP</keyword>
<evidence type="ECO:0000256" key="5">
    <source>
        <dbReference type="ARBA" id="ARBA00023026"/>
    </source>
</evidence>
<sequence length="245" mass="26119">MEVPEAAVYPVLKGKVAIITGGSQGMGKATASVFLRAGAQVVIADVKEVEVWEIIFVRCDISKSADVQNLIAVTVEKFGKLDVAVNNAALTPDKTQLINFDEDYWNTRGNQPHWNSTMLQMAKQGTKGSIVNIASINAFRPQPNMPAYTATKHAIIGLTKHPSVEGGPKGIRVNAVAPGAIFSDMSAAALEIMGTTMEEFAPTVSNLHRFGMAHEVAQASLWLSSDNSSYVTGVCLPVDGGYLAK</sequence>
<accession>A0A4Z1HT75</accession>
<evidence type="ECO:0000256" key="4">
    <source>
        <dbReference type="ARBA" id="ARBA00023002"/>
    </source>
</evidence>
<dbReference type="Gene3D" id="3.40.50.720">
    <property type="entry name" value="NAD(P)-binding Rossmann-like Domain"/>
    <property type="match status" value="1"/>
</dbReference>
<dbReference type="PANTHER" id="PTHR24321">
    <property type="entry name" value="DEHYDROGENASES, SHORT CHAIN"/>
    <property type="match status" value="1"/>
</dbReference>
<organism evidence="9 10">
    <name type="scientific">Botryotinia convoluta</name>
    <dbReference type="NCBI Taxonomy" id="54673"/>
    <lineage>
        <taxon>Eukaryota</taxon>
        <taxon>Fungi</taxon>
        <taxon>Dikarya</taxon>
        <taxon>Ascomycota</taxon>
        <taxon>Pezizomycotina</taxon>
        <taxon>Leotiomycetes</taxon>
        <taxon>Helotiales</taxon>
        <taxon>Sclerotiniaceae</taxon>
        <taxon>Botryotinia</taxon>
    </lineage>
</organism>
<dbReference type="Proteomes" id="UP000297527">
    <property type="component" value="Unassembled WGS sequence"/>
</dbReference>
<evidence type="ECO:0000313" key="10">
    <source>
        <dbReference type="Proteomes" id="UP000297527"/>
    </source>
</evidence>
<evidence type="ECO:0000256" key="2">
    <source>
        <dbReference type="ARBA" id="ARBA00006484"/>
    </source>
</evidence>
<dbReference type="InterPro" id="IPR020904">
    <property type="entry name" value="Sc_DH/Rdtase_CS"/>
</dbReference>
<protein>
    <recommendedName>
        <fullName evidence="6">Short-chain dehydrogenase/reductase ABA4</fullName>
    </recommendedName>
    <alternativeName>
        <fullName evidence="8">Abscisic acid biosynthesis cluster protein 4</fullName>
    </alternativeName>
    <alternativeName>
        <fullName evidence="7">Short-chain dehydrogenase/reductase aba4</fullName>
    </alternativeName>
</protein>
<evidence type="ECO:0000256" key="8">
    <source>
        <dbReference type="ARBA" id="ARBA00074993"/>
    </source>
</evidence>
<comment type="pathway">
    <text evidence="1">Hormone biosynthesis.</text>
</comment>
<dbReference type="GO" id="GO:0016491">
    <property type="term" value="F:oxidoreductase activity"/>
    <property type="evidence" value="ECO:0007669"/>
    <property type="project" value="UniProtKB-KW"/>
</dbReference>
<dbReference type="FunFam" id="3.40.50.720:FF:000084">
    <property type="entry name" value="Short-chain dehydrogenase reductase"/>
    <property type="match status" value="1"/>
</dbReference>
<dbReference type="CDD" id="cd05233">
    <property type="entry name" value="SDR_c"/>
    <property type="match status" value="1"/>
</dbReference>
<keyword evidence="4" id="KW-0560">Oxidoreductase</keyword>
<comment type="caution">
    <text evidence="9">The sequence shown here is derived from an EMBL/GenBank/DDBJ whole genome shotgun (WGS) entry which is preliminary data.</text>
</comment>
<dbReference type="PANTHER" id="PTHR24321:SF8">
    <property type="entry name" value="ESTRADIOL 17-BETA-DEHYDROGENASE 8-RELATED"/>
    <property type="match status" value="1"/>
</dbReference>
<comment type="similarity">
    <text evidence="2">Belongs to the short-chain dehydrogenases/reductases (SDR) family.</text>
</comment>
<evidence type="ECO:0000256" key="6">
    <source>
        <dbReference type="ARBA" id="ARBA00068707"/>
    </source>
</evidence>
<name>A0A4Z1HT75_9HELO</name>
<reference evidence="9 10" key="1">
    <citation type="submission" date="2017-12" db="EMBL/GenBank/DDBJ databases">
        <title>Comparative genomics of Botrytis spp.</title>
        <authorList>
            <person name="Valero-Jimenez C.A."/>
            <person name="Tapia P."/>
            <person name="Veloso J."/>
            <person name="Silva-Moreno E."/>
            <person name="Staats M."/>
            <person name="Valdes J.H."/>
            <person name="Van Kan J.A.L."/>
        </authorList>
    </citation>
    <scope>NUCLEOTIDE SEQUENCE [LARGE SCALE GENOMIC DNA]</scope>
    <source>
        <strain evidence="9 10">MUCL11595</strain>
    </source>
</reference>
<evidence type="ECO:0000256" key="3">
    <source>
        <dbReference type="ARBA" id="ARBA00022857"/>
    </source>
</evidence>
<dbReference type="GO" id="GO:0009688">
    <property type="term" value="P:abscisic acid biosynthetic process"/>
    <property type="evidence" value="ECO:0007669"/>
    <property type="project" value="UniProtKB-ARBA"/>
</dbReference>
<dbReference type="InterPro" id="IPR002347">
    <property type="entry name" value="SDR_fam"/>
</dbReference>
<dbReference type="SUPFAM" id="SSF51735">
    <property type="entry name" value="NAD(P)-binding Rossmann-fold domains"/>
    <property type="match status" value="1"/>
</dbReference>
<dbReference type="Pfam" id="PF13561">
    <property type="entry name" value="adh_short_C2"/>
    <property type="match status" value="1"/>
</dbReference>
<keyword evidence="10" id="KW-1185">Reference proteome</keyword>
<evidence type="ECO:0000256" key="1">
    <source>
        <dbReference type="ARBA" id="ARBA00004972"/>
    </source>
</evidence>
<evidence type="ECO:0000313" key="9">
    <source>
        <dbReference type="EMBL" id="TGO52329.1"/>
    </source>
</evidence>
<dbReference type="AlphaFoldDB" id="A0A4Z1HT75"/>